<keyword evidence="4 6" id="KW-0472">Membrane</keyword>
<keyword evidence="1" id="KW-1003">Cell membrane</keyword>
<evidence type="ECO:0000313" key="9">
    <source>
        <dbReference type="Proteomes" id="UP000826722"/>
    </source>
</evidence>
<evidence type="ECO:0000259" key="7">
    <source>
        <dbReference type="Pfam" id="PF06305"/>
    </source>
</evidence>
<feature type="region of interest" description="Disordered" evidence="5">
    <location>
        <begin position="82"/>
        <end position="101"/>
    </location>
</feature>
<feature type="domain" description="Lipopolysaccharide assembly protein A" evidence="7">
    <location>
        <begin position="22"/>
        <end position="82"/>
    </location>
</feature>
<dbReference type="EMBL" id="AP024110">
    <property type="protein sequence ID" value="BCM24721.1"/>
    <property type="molecule type" value="Genomic_DNA"/>
</dbReference>
<evidence type="ECO:0000256" key="5">
    <source>
        <dbReference type="SAM" id="MobiDB-lite"/>
    </source>
</evidence>
<keyword evidence="2 6" id="KW-0812">Transmembrane</keyword>
<keyword evidence="9" id="KW-1185">Reference proteome</keyword>
<dbReference type="RefSeq" id="WP_221765218.1">
    <property type="nucleotide sequence ID" value="NZ_AP024110.1"/>
</dbReference>
<dbReference type="Pfam" id="PF06305">
    <property type="entry name" value="LapA_dom"/>
    <property type="match status" value="1"/>
</dbReference>
<dbReference type="InterPro" id="IPR010445">
    <property type="entry name" value="LapA_dom"/>
</dbReference>
<evidence type="ECO:0000256" key="2">
    <source>
        <dbReference type="ARBA" id="ARBA00022692"/>
    </source>
</evidence>
<dbReference type="KEGG" id="mpau:ZMTM_09800"/>
<evidence type="ECO:0000313" key="8">
    <source>
        <dbReference type="EMBL" id="BCM24721.1"/>
    </source>
</evidence>
<feature type="transmembrane region" description="Helical" evidence="6">
    <location>
        <begin position="40"/>
        <end position="65"/>
    </location>
</feature>
<organism evidence="8 9">
    <name type="scientific">Methyloradius palustris</name>
    <dbReference type="NCBI Taxonomy" id="2778876"/>
    <lineage>
        <taxon>Bacteria</taxon>
        <taxon>Pseudomonadati</taxon>
        <taxon>Pseudomonadota</taxon>
        <taxon>Betaproteobacteria</taxon>
        <taxon>Nitrosomonadales</taxon>
        <taxon>Methylophilaceae</taxon>
        <taxon>Methyloradius</taxon>
    </lineage>
</organism>
<dbReference type="AlphaFoldDB" id="A0A8D5GAL9"/>
<protein>
    <recommendedName>
        <fullName evidence="7">Lipopolysaccharide assembly protein A domain-containing protein</fullName>
    </recommendedName>
</protein>
<proteinExistence type="predicted"/>
<sequence length="101" mass="11261">MRYLYNLISLVLFIFVLGFAFKNAEPVQIRYYLGFVWEAPLSLVLLATFALGLVFGLIACVSPLIKQRRKLIAIQRELKSLRTSSSVINSSASNTSSTSNT</sequence>
<gene>
    <name evidence="8" type="ORF">ZMTM_09800</name>
</gene>
<reference evidence="8" key="1">
    <citation type="journal article" date="2021" name="Arch. Microbiol.">
        <title>Methyloradius palustris gen. nov., sp. nov., a methanol-oxidizing bacterium isolated from snow.</title>
        <authorList>
            <person name="Miyadera T."/>
            <person name="Kojima H."/>
            <person name="Fukui M."/>
        </authorList>
    </citation>
    <scope>NUCLEOTIDE SEQUENCE</scope>
    <source>
        <strain evidence="8">Zm11</strain>
    </source>
</reference>
<accession>A0A8D5GAL9</accession>
<dbReference type="Proteomes" id="UP000826722">
    <property type="component" value="Chromosome"/>
</dbReference>
<evidence type="ECO:0000256" key="4">
    <source>
        <dbReference type="ARBA" id="ARBA00023136"/>
    </source>
</evidence>
<evidence type="ECO:0000256" key="1">
    <source>
        <dbReference type="ARBA" id="ARBA00022475"/>
    </source>
</evidence>
<name>A0A8D5GAL9_9PROT</name>
<keyword evidence="3 6" id="KW-1133">Transmembrane helix</keyword>
<feature type="compositionally biased region" description="Low complexity" evidence="5">
    <location>
        <begin position="83"/>
        <end position="101"/>
    </location>
</feature>
<evidence type="ECO:0000256" key="6">
    <source>
        <dbReference type="SAM" id="Phobius"/>
    </source>
</evidence>
<evidence type="ECO:0000256" key="3">
    <source>
        <dbReference type="ARBA" id="ARBA00022989"/>
    </source>
</evidence>
<dbReference type="GO" id="GO:0005886">
    <property type="term" value="C:plasma membrane"/>
    <property type="evidence" value="ECO:0007669"/>
    <property type="project" value="InterPro"/>
</dbReference>